<keyword evidence="6 8" id="KW-1133">Transmembrane helix</keyword>
<dbReference type="EMBL" id="CP003915">
    <property type="protein sequence ID" value="AHG65415.1"/>
    <property type="molecule type" value="Genomic_DNA"/>
</dbReference>
<dbReference type="InterPro" id="IPR002781">
    <property type="entry name" value="TM_pro_TauE-like"/>
</dbReference>
<evidence type="ECO:0000256" key="5">
    <source>
        <dbReference type="ARBA" id="ARBA00022692"/>
    </source>
</evidence>
<evidence type="ECO:0000256" key="1">
    <source>
        <dbReference type="ARBA" id="ARBA00004651"/>
    </source>
</evidence>
<dbReference type="Pfam" id="PF01925">
    <property type="entry name" value="TauE"/>
    <property type="match status" value="1"/>
</dbReference>
<feature type="transmembrane region" description="Helical" evidence="8">
    <location>
        <begin position="226"/>
        <end position="243"/>
    </location>
</feature>
<dbReference type="Proteomes" id="UP000019095">
    <property type="component" value="Chromosome"/>
</dbReference>
<comment type="similarity">
    <text evidence="2 8">Belongs to the 4-toluene sulfonate uptake permease (TSUP) (TC 2.A.102) family.</text>
</comment>
<dbReference type="eggNOG" id="COG0730">
    <property type="taxonomic scope" value="Bacteria"/>
</dbReference>
<reference evidence="9 10" key="1">
    <citation type="journal article" date="2014" name="Microbiology">
        <title>Unravelling the complete genome sequence of Advenella mimigardefordensis strain DPN7T and novel insights in the catabolism of the xenobiotic polythioester precursor 3,3'-dithiodipropionate.</title>
        <authorList>
            <person name="Wubbeler J.H."/>
            <person name="Hiessl S."/>
            <person name="Schuldes J."/>
            <person name="Thurmer A."/>
            <person name="Daniel R."/>
            <person name="Steinbuchel A."/>
        </authorList>
    </citation>
    <scope>NUCLEOTIDE SEQUENCE [LARGE SCALE GENOMIC DNA]</scope>
    <source>
        <strain evidence="10">DSM 17166 / LMG 22922 / DPN7</strain>
    </source>
</reference>
<keyword evidence="10" id="KW-1185">Reference proteome</keyword>
<protein>
    <recommendedName>
        <fullName evidence="8">Probable membrane transporter protein</fullName>
    </recommendedName>
</protein>
<gene>
    <name evidence="9" type="ORF">MIM_c33540</name>
</gene>
<evidence type="ECO:0000256" key="8">
    <source>
        <dbReference type="RuleBase" id="RU363041"/>
    </source>
</evidence>
<dbReference type="PANTHER" id="PTHR30269">
    <property type="entry name" value="TRANSMEMBRANE PROTEIN YFCA"/>
    <property type="match status" value="1"/>
</dbReference>
<dbReference type="PANTHER" id="PTHR30269:SF37">
    <property type="entry name" value="MEMBRANE TRANSPORTER PROTEIN"/>
    <property type="match status" value="1"/>
</dbReference>
<dbReference type="AlphaFoldDB" id="W0PIR3"/>
<feature type="transmembrane region" description="Helical" evidence="8">
    <location>
        <begin position="108"/>
        <end position="127"/>
    </location>
</feature>
<evidence type="ECO:0000256" key="4">
    <source>
        <dbReference type="ARBA" id="ARBA00022475"/>
    </source>
</evidence>
<dbReference type="KEGG" id="amim:MIM_c33540"/>
<keyword evidence="5 8" id="KW-0812">Transmembrane</keyword>
<proteinExistence type="inferred from homology"/>
<feature type="transmembrane region" description="Helical" evidence="8">
    <location>
        <begin position="166"/>
        <end position="188"/>
    </location>
</feature>
<dbReference type="HOGENOM" id="CLU_054750_2_0_4"/>
<keyword evidence="4 8" id="KW-1003">Cell membrane</keyword>
<evidence type="ECO:0000313" key="9">
    <source>
        <dbReference type="EMBL" id="AHG65415.1"/>
    </source>
</evidence>
<dbReference type="STRING" id="1247726.MIM_c33540"/>
<feature type="transmembrane region" description="Helical" evidence="8">
    <location>
        <begin position="12"/>
        <end position="45"/>
    </location>
</feature>
<feature type="transmembrane region" description="Helical" evidence="8">
    <location>
        <begin position="197"/>
        <end position="214"/>
    </location>
</feature>
<feature type="transmembrane region" description="Helical" evidence="8">
    <location>
        <begin position="81"/>
        <end position="102"/>
    </location>
</feature>
<evidence type="ECO:0000256" key="2">
    <source>
        <dbReference type="ARBA" id="ARBA00009142"/>
    </source>
</evidence>
<feature type="transmembrane region" description="Helical" evidence="8">
    <location>
        <begin position="51"/>
        <end position="69"/>
    </location>
</feature>
<sequence>MPTLDLLPFINPWLYALMGALICGSAFVQGISGVGFTLVAAPVAAMVCPELVPGALLTLGSFVTLLTAIRERRHIAWSHAGSALIGRAAGTIVAVFLLTQLAQRPLHFLFSGLIILAVGLTMCGLRIQGTRLNISIAGVISGIMGTLTSVGAPALVIILHNQKPPVLRATIGAILFCGSVLSLFMLALTDHYHAHEFWLSATLIPFMLMGFWLSGYIRHKVTPTTLHKGLLIFCLLSAIALLIKTI</sequence>
<evidence type="ECO:0000313" key="10">
    <source>
        <dbReference type="Proteomes" id="UP000019095"/>
    </source>
</evidence>
<dbReference type="OrthoDB" id="8963884at2"/>
<feature type="transmembrane region" description="Helical" evidence="8">
    <location>
        <begin position="134"/>
        <end position="160"/>
    </location>
</feature>
<evidence type="ECO:0000256" key="6">
    <source>
        <dbReference type="ARBA" id="ARBA00022989"/>
    </source>
</evidence>
<dbReference type="RefSeq" id="WP_025374092.1">
    <property type="nucleotide sequence ID" value="NZ_CP003915.1"/>
</dbReference>
<keyword evidence="7 8" id="KW-0472">Membrane</keyword>
<evidence type="ECO:0000256" key="7">
    <source>
        <dbReference type="ARBA" id="ARBA00023136"/>
    </source>
</evidence>
<dbReference type="InterPro" id="IPR052017">
    <property type="entry name" value="TSUP"/>
</dbReference>
<organism evidence="9 10">
    <name type="scientific">Advenella mimigardefordensis (strain DSM 17166 / LMG 22922 / DPN7)</name>
    <dbReference type="NCBI Taxonomy" id="1247726"/>
    <lineage>
        <taxon>Bacteria</taxon>
        <taxon>Pseudomonadati</taxon>
        <taxon>Pseudomonadota</taxon>
        <taxon>Betaproteobacteria</taxon>
        <taxon>Burkholderiales</taxon>
        <taxon>Alcaligenaceae</taxon>
    </lineage>
</organism>
<name>W0PIR3_ADVMD</name>
<dbReference type="GO" id="GO:0005886">
    <property type="term" value="C:plasma membrane"/>
    <property type="evidence" value="ECO:0007669"/>
    <property type="project" value="UniProtKB-SubCell"/>
</dbReference>
<evidence type="ECO:0000256" key="3">
    <source>
        <dbReference type="ARBA" id="ARBA00022448"/>
    </source>
</evidence>
<comment type="subcellular location">
    <subcellularLocation>
        <location evidence="1 8">Cell membrane</location>
        <topology evidence="1 8">Multi-pass membrane protein</topology>
    </subcellularLocation>
</comment>
<keyword evidence="3" id="KW-0813">Transport</keyword>
<accession>W0PIR3</accession>